<dbReference type="RefSeq" id="WP_256214856.1">
    <property type="nucleotide sequence ID" value="NZ_FPBL01000006.1"/>
</dbReference>
<proteinExistence type="predicted"/>
<protein>
    <submittedName>
        <fullName evidence="2">Uncharacterized protein</fullName>
    </submittedName>
</protein>
<accession>A0A1I7HX31</accession>
<gene>
    <name evidence="2" type="ORF">SAMN05216339_10669</name>
</gene>
<dbReference type="Proteomes" id="UP000183926">
    <property type="component" value="Unassembled WGS sequence"/>
</dbReference>
<name>A0A1I7HX31_9PROT</name>
<dbReference type="AlphaFoldDB" id="A0A1I7HX31"/>
<reference evidence="2 3" key="1">
    <citation type="submission" date="2016-10" db="EMBL/GenBank/DDBJ databases">
        <authorList>
            <person name="de Groot N.N."/>
        </authorList>
    </citation>
    <scope>NUCLEOTIDE SEQUENCE [LARGE SCALE GENOMIC DNA]</scope>
    <source>
        <strain evidence="2 3">Nm24</strain>
    </source>
</reference>
<evidence type="ECO:0000313" key="3">
    <source>
        <dbReference type="Proteomes" id="UP000183926"/>
    </source>
</evidence>
<dbReference type="EMBL" id="FPBL01000006">
    <property type="protein sequence ID" value="SFU65274.1"/>
    <property type="molecule type" value="Genomic_DNA"/>
</dbReference>
<organism evidence="2 3">
    <name type="scientific">Nitrosomonas eutropha</name>
    <dbReference type="NCBI Taxonomy" id="916"/>
    <lineage>
        <taxon>Bacteria</taxon>
        <taxon>Pseudomonadati</taxon>
        <taxon>Pseudomonadota</taxon>
        <taxon>Betaproteobacteria</taxon>
        <taxon>Nitrosomonadales</taxon>
        <taxon>Nitrosomonadaceae</taxon>
        <taxon>Nitrosomonas</taxon>
    </lineage>
</organism>
<evidence type="ECO:0000256" key="1">
    <source>
        <dbReference type="SAM" id="MobiDB-lite"/>
    </source>
</evidence>
<sequence>MTHAILPAITNQAERTTSPDTKHTHRYPLWLLLPCLLPILQGCLSPITLQHAVSTYDEATTNAISRQLLTNIARAHHHQPIHFTGVSNVAATFDFRFSAGVTPALGGLSGNTLMPIFGGSVAENPTISIVPIEGEEFTRRLLTPFQQSKFMLLLRQRFDIDLLLRLMAQEVRIHDYPSPTIYRNDPSDTTGYEMFRKAVLHLSAIQDQNQLQAEPLSLEHDWTLPVASVSAEGFHTLEKKFSIHHDQKKGLFILRQKKQGPILITNYDPGRLSEEEREQLSEEAMKWDPNDVAFDIRPGGTGEKWPMRGIFRLRSFHAIISALGRSLGDEPERHVEKDPRTPPILRDENPDATMALLVTNAPPPNADLSIRSYGKYYAVNNQQPHTRWNRDAFQMLYLLFQMTVTDLPHTSVPGITIAK</sequence>
<evidence type="ECO:0000313" key="2">
    <source>
        <dbReference type="EMBL" id="SFU65274.1"/>
    </source>
</evidence>
<feature type="region of interest" description="Disordered" evidence="1">
    <location>
        <begin position="327"/>
        <end position="347"/>
    </location>
</feature>